<accession>A0AAJ1ICY1</accession>
<proteinExistence type="predicted"/>
<organism evidence="1 2">
    <name type="scientific">Candidatus Thalassospirochaeta sargassi</name>
    <dbReference type="NCBI Taxonomy" id="3119039"/>
    <lineage>
        <taxon>Bacteria</taxon>
        <taxon>Pseudomonadati</taxon>
        <taxon>Spirochaetota</taxon>
        <taxon>Spirochaetia</taxon>
        <taxon>Spirochaetales</taxon>
        <taxon>Spirochaetaceae</taxon>
        <taxon>Candidatus Thalassospirochaeta</taxon>
    </lineage>
</organism>
<sequence length="95" mass="9957">MNLLPHPAYNPAHGLLPQTVGFYPGRVAKTRAEDVAPVFALRPIAPVSGNRAATLSLPGLLIKPLPARAAAAHPCAAIRVNFSCNFTGPHQTAVQ</sequence>
<evidence type="ECO:0000313" key="1">
    <source>
        <dbReference type="EMBL" id="MDC7227008.1"/>
    </source>
</evidence>
<dbReference type="AlphaFoldDB" id="A0AAJ1ICY1"/>
<evidence type="ECO:0000313" key="2">
    <source>
        <dbReference type="Proteomes" id="UP001221217"/>
    </source>
</evidence>
<dbReference type="EMBL" id="JAQQAL010000022">
    <property type="protein sequence ID" value="MDC7227008.1"/>
    <property type="molecule type" value="Genomic_DNA"/>
</dbReference>
<dbReference type="Proteomes" id="UP001221217">
    <property type="component" value="Unassembled WGS sequence"/>
</dbReference>
<gene>
    <name evidence="1" type="ORF">PQJ61_09615</name>
</gene>
<comment type="caution">
    <text evidence="1">The sequence shown here is derived from an EMBL/GenBank/DDBJ whole genome shotgun (WGS) entry which is preliminary data.</text>
</comment>
<name>A0AAJ1ICY1_9SPIO</name>
<reference evidence="1 2" key="1">
    <citation type="submission" date="2022-12" db="EMBL/GenBank/DDBJ databases">
        <title>Metagenome assembled genome from gulf of manar.</title>
        <authorList>
            <person name="Kohli P."/>
            <person name="Pk S."/>
            <person name="Venkata Ramana C."/>
            <person name="Sasikala C."/>
        </authorList>
    </citation>
    <scope>NUCLEOTIDE SEQUENCE [LARGE SCALE GENOMIC DNA]</scope>
    <source>
        <strain evidence="1">JB008</strain>
    </source>
</reference>
<protein>
    <submittedName>
        <fullName evidence="1">Uncharacterized protein</fullName>
    </submittedName>
</protein>